<comment type="caution">
    <text evidence="2">The sequence shown here is derived from an EMBL/GenBank/DDBJ whole genome shotgun (WGS) entry which is preliminary data.</text>
</comment>
<dbReference type="Proteomes" id="UP000612362">
    <property type="component" value="Unassembled WGS sequence"/>
</dbReference>
<evidence type="ECO:0000313" key="2">
    <source>
        <dbReference type="EMBL" id="GHO50814.1"/>
    </source>
</evidence>
<reference evidence="2" key="1">
    <citation type="submission" date="2020-10" db="EMBL/GenBank/DDBJ databases">
        <title>Taxonomic study of unclassified bacteria belonging to the class Ktedonobacteria.</title>
        <authorList>
            <person name="Yabe S."/>
            <person name="Wang C.M."/>
            <person name="Zheng Y."/>
            <person name="Sakai Y."/>
            <person name="Cavaletti L."/>
            <person name="Monciardini P."/>
            <person name="Donadio S."/>
        </authorList>
    </citation>
    <scope>NUCLEOTIDE SEQUENCE</scope>
    <source>
        <strain evidence="2">SOSP1-1</strain>
    </source>
</reference>
<name>A0A8J3IGN3_9CHLR</name>
<feature type="region of interest" description="Disordered" evidence="1">
    <location>
        <begin position="171"/>
        <end position="199"/>
    </location>
</feature>
<organism evidence="2 3">
    <name type="scientific">Ktedonospora formicarum</name>
    <dbReference type="NCBI Taxonomy" id="2778364"/>
    <lineage>
        <taxon>Bacteria</taxon>
        <taxon>Bacillati</taxon>
        <taxon>Chloroflexota</taxon>
        <taxon>Ktedonobacteria</taxon>
        <taxon>Ktedonobacterales</taxon>
        <taxon>Ktedonobacteraceae</taxon>
        <taxon>Ktedonospora</taxon>
    </lineage>
</organism>
<dbReference type="RefSeq" id="WP_220199770.1">
    <property type="nucleotide sequence ID" value="NZ_BNJF01000009.1"/>
</dbReference>
<protein>
    <submittedName>
        <fullName evidence="2">Uncharacterized protein</fullName>
    </submittedName>
</protein>
<accession>A0A8J3IGN3</accession>
<dbReference type="PROSITE" id="PS51257">
    <property type="entry name" value="PROKAR_LIPOPROTEIN"/>
    <property type="match status" value="1"/>
</dbReference>
<dbReference type="AlphaFoldDB" id="A0A8J3IGN3"/>
<evidence type="ECO:0000313" key="3">
    <source>
        <dbReference type="Proteomes" id="UP000612362"/>
    </source>
</evidence>
<proteinExistence type="predicted"/>
<dbReference type="EMBL" id="BNJF01000009">
    <property type="protein sequence ID" value="GHO50814.1"/>
    <property type="molecule type" value="Genomic_DNA"/>
</dbReference>
<sequence length="242" mass="25585">MRTLHVTRWSRLWYGAGVLLVCLLVSCVVLPLGVTSVLAATHQGAPKQQHIQPPCLKNGCDNVDPAGRCDSVRADGICLGAYPKDGSYEPTSTSCQQSTFSGGRLALLHPTAANIGLALTNITIDGKPESERLAIVHLLYSDVCGTNWVDILPLGRCLPHGKSASPCTFTGWMQRSPTDQRDGDSTPVPTLPMSSQGTTHSTMLWAPDVGVRGCASAVYPDPIAGGTNFATSPLVCVKQVGF</sequence>
<keyword evidence="3" id="KW-1185">Reference proteome</keyword>
<evidence type="ECO:0000256" key="1">
    <source>
        <dbReference type="SAM" id="MobiDB-lite"/>
    </source>
</evidence>
<gene>
    <name evidence="2" type="ORF">KSX_89770</name>
</gene>